<dbReference type="InterPro" id="IPR037185">
    <property type="entry name" value="EmrE-like"/>
</dbReference>
<feature type="transmembrane region" description="Helical" evidence="6">
    <location>
        <begin position="109"/>
        <end position="130"/>
    </location>
</feature>
<name>A0A498IQ94_MALDO</name>
<feature type="transmembrane region" description="Helical" evidence="6">
    <location>
        <begin position="196"/>
        <end position="219"/>
    </location>
</feature>
<accession>A0A498IQ94</accession>
<evidence type="ECO:0000256" key="1">
    <source>
        <dbReference type="ARBA" id="ARBA00004141"/>
    </source>
</evidence>
<feature type="transmembrane region" description="Helical" evidence="6">
    <location>
        <begin position="247"/>
        <end position="268"/>
    </location>
</feature>
<feature type="transmembrane region" description="Helical" evidence="6">
    <location>
        <begin position="314"/>
        <end position="334"/>
    </location>
</feature>
<dbReference type="AlphaFoldDB" id="A0A498IQ94"/>
<sequence length="421" mass="45629">MAMGTGRICNALHGLKPVLLMVVVQFAFAGVNVLYKLAANDGMNLSILVAYRFIFGTAFLLPIALFFERKNRPKLTWMVLLQGFLSGLFGGSLSQNLYIESLALTSATFASAIAQLIPAITFILAITFRLEKLNLRSLTGKAKVVGTLMGIGGAMLLAFYEGVEINIWSTHVDLLHTSQQQHSHLASSPHTDSGDRLLGCLLAFGSCICYAIWLIILFFQFPQRERWRDGWGERNGVGTKMSATYPCYYSSTALMSAMGSIQAVGFALCKESEWSQWMLGWNIRLLTVAYSGIMVTGLSAAIIALCIGMRGPLFVSVFNPLMLVLVAIVGSLVLDDKLHLGSVLGAVLIVCGLYAVLWGKGKEIDKMSNSVPSTSFHHQDSGSIDIVIMPPDNNKGNSNNIESLTNNSALKATSSAVSMIH</sequence>
<dbReference type="InterPro" id="IPR030184">
    <property type="entry name" value="WAT1-related"/>
</dbReference>
<proteinExistence type="inferred from homology"/>
<evidence type="ECO:0000256" key="4">
    <source>
        <dbReference type="ARBA" id="ARBA00022989"/>
    </source>
</evidence>
<keyword evidence="4 6" id="KW-1133">Transmembrane helix</keyword>
<gene>
    <name evidence="8" type="ORF">DVH24_027136</name>
</gene>
<feature type="transmembrane region" description="Helical" evidence="6">
    <location>
        <begin position="12"/>
        <end position="35"/>
    </location>
</feature>
<keyword evidence="9" id="KW-1185">Reference proteome</keyword>
<feature type="domain" description="EamA" evidence="7">
    <location>
        <begin position="17"/>
        <end position="157"/>
    </location>
</feature>
<feature type="transmembrane region" description="Helical" evidence="6">
    <location>
        <begin position="79"/>
        <end position="97"/>
    </location>
</feature>
<dbReference type="Pfam" id="PF00892">
    <property type="entry name" value="EamA"/>
    <property type="match status" value="1"/>
</dbReference>
<feature type="transmembrane region" description="Helical" evidence="6">
    <location>
        <begin position="288"/>
        <end position="307"/>
    </location>
</feature>
<comment type="subcellular location">
    <subcellularLocation>
        <location evidence="1">Membrane</location>
        <topology evidence="1">Multi-pass membrane protein</topology>
    </subcellularLocation>
</comment>
<evidence type="ECO:0000313" key="8">
    <source>
        <dbReference type="EMBL" id="RXH84237.1"/>
    </source>
</evidence>
<comment type="similarity">
    <text evidence="2">Belongs to the drug/metabolite transporter (DMT) superfamily. Plant drug/metabolite exporter (P-DME) (TC 2.A.7.4) family.</text>
</comment>
<dbReference type="EMBL" id="RDQH01000337">
    <property type="protein sequence ID" value="RXH84237.1"/>
    <property type="molecule type" value="Genomic_DNA"/>
</dbReference>
<evidence type="ECO:0000256" key="2">
    <source>
        <dbReference type="ARBA" id="ARBA00007635"/>
    </source>
</evidence>
<dbReference type="GO" id="GO:0016020">
    <property type="term" value="C:membrane"/>
    <property type="evidence" value="ECO:0007669"/>
    <property type="project" value="UniProtKB-SubCell"/>
</dbReference>
<evidence type="ECO:0000313" key="9">
    <source>
        <dbReference type="Proteomes" id="UP000290289"/>
    </source>
</evidence>
<evidence type="ECO:0000259" key="7">
    <source>
        <dbReference type="Pfam" id="PF00892"/>
    </source>
</evidence>
<dbReference type="InterPro" id="IPR000620">
    <property type="entry name" value="EamA_dom"/>
</dbReference>
<protein>
    <recommendedName>
        <fullName evidence="7">EamA domain-containing protein</fullName>
    </recommendedName>
</protein>
<keyword evidence="3 6" id="KW-0812">Transmembrane</keyword>
<feature type="transmembrane region" description="Helical" evidence="6">
    <location>
        <begin position="47"/>
        <end position="67"/>
    </location>
</feature>
<feature type="transmembrane region" description="Helical" evidence="6">
    <location>
        <begin position="142"/>
        <end position="160"/>
    </location>
</feature>
<evidence type="ECO:0000256" key="6">
    <source>
        <dbReference type="SAM" id="Phobius"/>
    </source>
</evidence>
<keyword evidence="5 6" id="KW-0472">Membrane</keyword>
<evidence type="ECO:0000256" key="3">
    <source>
        <dbReference type="ARBA" id="ARBA00022692"/>
    </source>
</evidence>
<comment type="caution">
    <text evidence="8">The sequence shown here is derived from an EMBL/GenBank/DDBJ whole genome shotgun (WGS) entry which is preliminary data.</text>
</comment>
<dbReference type="GO" id="GO:0022857">
    <property type="term" value="F:transmembrane transporter activity"/>
    <property type="evidence" value="ECO:0007669"/>
    <property type="project" value="InterPro"/>
</dbReference>
<organism evidence="8 9">
    <name type="scientific">Malus domestica</name>
    <name type="common">Apple</name>
    <name type="synonym">Pyrus malus</name>
    <dbReference type="NCBI Taxonomy" id="3750"/>
    <lineage>
        <taxon>Eukaryota</taxon>
        <taxon>Viridiplantae</taxon>
        <taxon>Streptophyta</taxon>
        <taxon>Embryophyta</taxon>
        <taxon>Tracheophyta</taxon>
        <taxon>Spermatophyta</taxon>
        <taxon>Magnoliopsida</taxon>
        <taxon>eudicotyledons</taxon>
        <taxon>Gunneridae</taxon>
        <taxon>Pentapetalae</taxon>
        <taxon>rosids</taxon>
        <taxon>fabids</taxon>
        <taxon>Rosales</taxon>
        <taxon>Rosaceae</taxon>
        <taxon>Amygdaloideae</taxon>
        <taxon>Maleae</taxon>
        <taxon>Malus</taxon>
    </lineage>
</organism>
<reference evidence="8 9" key="1">
    <citation type="submission" date="2018-10" db="EMBL/GenBank/DDBJ databases">
        <title>A high-quality apple genome assembly.</title>
        <authorList>
            <person name="Hu J."/>
        </authorList>
    </citation>
    <scope>NUCLEOTIDE SEQUENCE [LARGE SCALE GENOMIC DNA]</scope>
    <source>
        <strain evidence="9">cv. HFTH1</strain>
        <tissue evidence="8">Young leaf</tissue>
    </source>
</reference>
<dbReference type="Proteomes" id="UP000290289">
    <property type="component" value="Chromosome 11"/>
</dbReference>
<dbReference type="SUPFAM" id="SSF103481">
    <property type="entry name" value="Multidrug resistance efflux transporter EmrE"/>
    <property type="match status" value="2"/>
</dbReference>
<evidence type="ECO:0000256" key="5">
    <source>
        <dbReference type="ARBA" id="ARBA00023136"/>
    </source>
</evidence>
<dbReference type="PANTHER" id="PTHR31218">
    <property type="entry name" value="WAT1-RELATED PROTEIN"/>
    <property type="match status" value="1"/>
</dbReference>
<feature type="transmembrane region" description="Helical" evidence="6">
    <location>
        <begin position="340"/>
        <end position="359"/>
    </location>
</feature>